<dbReference type="CDD" id="cd07012">
    <property type="entry name" value="PBP2_Bug_TTT"/>
    <property type="match status" value="1"/>
</dbReference>
<organism evidence="3 4">
    <name type="scientific">Vallitalea pronyensis</name>
    <dbReference type="NCBI Taxonomy" id="1348613"/>
    <lineage>
        <taxon>Bacteria</taxon>
        <taxon>Bacillati</taxon>
        <taxon>Bacillota</taxon>
        <taxon>Clostridia</taxon>
        <taxon>Lachnospirales</taxon>
        <taxon>Vallitaleaceae</taxon>
        <taxon>Vallitalea</taxon>
    </lineage>
</organism>
<dbReference type="SUPFAM" id="SSF53850">
    <property type="entry name" value="Periplasmic binding protein-like II"/>
    <property type="match status" value="1"/>
</dbReference>
<feature type="signal peptide" evidence="2">
    <location>
        <begin position="1"/>
        <end position="25"/>
    </location>
</feature>
<dbReference type="PANTHER" id="PTHR42928:SF5">
    <property type="entry name" value="BLR1237 PROTEIN"/>
    <property type="match status" value="1"/>
</dbReference>
<dbReference type="InterPro" id="IPR005064">
    <property type="entry name" value="BUG"/>
</dbReference>
<keyword evidence="2" id="KW-0732">Signal</keyword>
<sequence>MKHRNRLVILTMIMLVLVLSGCSKATSTGGKKSAFPDKTLTAICPWSAGGGTDTVLRGLTKETEEFLGQTITVTNQTGGGGAIGHTAIKNAKNDGYTVGMITFELSSLPAQGIIDYTHEDFSLLMRVNMESAAITVPADAPYETIHDFIEYAKAHPGEVKVGNSGIGATWHVAAGLFEQVTEVELGHVPFDGAAPAVTALIGGHIDAVAVSASEVQAQVEAEELKILAIMDEERSKVFTDVPTMYEEGYDVVFGTWRGLAVPKDTPQDVVDVLSDAFKKGIESDGFKDYAEKTGLNIAYQNAEDFREFLAKNSLDVAKVLKGLGLSAE</sequence>
<dbReference type="Proteomes" id="UP000683246">
    <property type="component" value="Chromosome"/>
</dbReference>
<gene>
    <name evidence="3" type="ORF">HZI73_13180</name>
</gene>
<dbReference type="Pfam" id="PF03401">
    <property type="entry name" value="TctC"/>
    <property type="match status" value="1"/>
</dbReference>
<evidence type="ECO:0000256" key="1">
    <source>
        <dbReference type="ARBA" id="ARBA00006987"/>
    </source>
</evidence>
<dbReference type="KEGG" id="vpy:HZI73_13180"/>
<dbReference type="InterPro" id="IPR042100">
    <property type="entry name" value="Bug_dom1"/>
</dbReference>
<proteinExistence type="inferred from homology"/>
<accession>A0A8J8MK60</accession>
<dbReference type="PANTHER" id="PTHR42928">
    <property type="entry name" value="TRICARBOXYLATE-BINDING PROTEIN"/>
    <property type="match status" value="1"/>
</dbReference>
<feature type="chain" id="PRO_5035247364" evidence="2">
    <location>
        <begin position="26"/>
        <end position="328"/>
    </location>
</feature>
<evidence type="ECO:0000313" key="4">
    <source>
        <dbReference type="Proteomes" id="UP000683246"/>
    </source>
</evidence>
<evidence type="ECO:0000256" key="2">
    <source>
        <dbReference type="SAM" id="SignalP"/>
    </source>
</evidence>
<dbReference type="PIRSF" id="PIRSF017082">
    <property type="entry name" value="YflP"/>
    <property type="match status" value="1"/>
</dbReference>
<name>A0A8J8MK60_9FIRM</name>
<dbReference type="PROSITE" id="PS51257">
    <property type="entry name" value="PROKAR_LIPOPROTEIN"/>
    <property type="match status" value="1"/>
</dbReference>
<dbReference type="EMBL" id="CP058649">
    <property type="protein sequence ID" value="QUI23184.1"/>
    <property type="molecule type" value="Genomic_DNA"/>
</dbReference>
<dbReference type="Gene3D" id="3.40.190.150">
    <property type="entry name" value="Bordetella uptake gene, domain 1"/>
    <property type="match status" value="1"/>
</dbReference>
<dbReference type="AlphaFoldDB" id="A0A8J8MK60"/>
<dbReference type="Gene3D" id="3.40.190.10">
    <property type="entry name" value="Periplasmic binding protein-like II"/>
    <property type="match status" value="1"/>
</dbReference>
<protein>
    <submittedName>
        <fullName evidence="3">Tripartite tricarboxylate transporter substrate binding protein</fullName>
    </submittedName>
</protein>
<evidence type="ECO:0000313" key="3">
    <source>
        <dbReference type="EMBL" id="QUI23184.1"/>
    </source>
</evidence>
<comment type="similarity">
    <text evidence="1">Belongs to the UPF0065 (bug) family.</text>
</comment>
<reference evidence="3" key="1">
    <citation type="submission" date="2020-07" db="EMBL/GenBank/DDBJ databases">
        <title>Vallitalea pronyensis genome.</title>
        <authorList>
            <person name="Postec A."/>
        </authorList>
    </citation>
    <scope>NUCLEOTIDE SEQUENCE</scope>
    <source>
        <strain evidence="3">FatNI3</strain>
    </source>
</reference>
<dbReference type="RefSeq" id="WP_212693863.1">
    <property type="nucleotide sequence ID" value="NZ_CP058649.1"/>
</dbReference>
<keyword evidence="4" id="KW-1185">Reference proteome</keyword>